<feature type="transmembrane region" description="Helical" evidence="3">
    <location>
        <begin position="90"/>
        <end position="107"/>
    </location>
</feature>
<evidence type="ECO:0000256" key="1">
    <source>
        <dbReference type="ARBA" id="ARBA00022737"/>
    </source>
</evidence>
<feature type="transmembrane region" description="Helical" evidence="3">
    <location>
        <begin position="171"/>
        <end position="195"/>
    </location>
</feature>
<reference evidence="5" key="1">
    <citation type="journal article" date="2014" name="Front. Microbiol.">
        <title>High frequency of phylogenetically diverse reductive dehalogenase-homologous genes in deep subseafloor sedimentary metagenomes.</title>
        <authorList>
            <person name="Kawai M."/>
            <person name="Futagami T."/>
            <person name="Toyoda A."/>
            <person name="Takaki Y."/>
            <person name="Nishi S."/>
            <person name="Hori S."/>
            <person name="Arai W."/>
            <person name="Tsubouchi T."/>
            <person name="Morono Y."/>
            <person name="Uchiyama I."/>
            <person name="Ito T."/>
            <person name="Fujiyama A."/>
            <person name="Inagaki F."/>
            <person name="Takami H."/>
        </authorList>
    </citation>
    <scope>NUCLEOTIDE SEQUENCE</scope>
    <source>
        <strain evidence="5">Expedition CK06-06</strain>
    </source>
</reference>
<proteinExistence type="predicted"/>
<dbReference type="PANTHER" id="PTHR44227:SF3">
    <property type="entry name" value="PROTEIN O-MANNOSYL-TRANSFERASE TMTC4"/>
    <property type="match status" value="1"/>
</dbReference>
<name>X0XUI3_9ZZZZ</name>
<dbReference type="PANTHER" id="PTHR44227">
    <property type="match status" value="1"/>
</dbReference>
<evidence type="ECO:0000259" key="4">
    <source>
        <dbReference type="Pfam" id="PF13231"/>
    </source>
</evidence>
<feature type="transmembrane region" description="Helical" evidence="3">
    <location>
        <begin position="114"/>
        <end position="131"/>
    </location>
</feature>
<protein>
    <recommendedName>
        <fullName evidence="4">Glycosyltransferase RgtA/B/C/D-like domain-containing protein</fullName>
    </recommendedName>
</protein>
<feature type="domain" description="Glycosyltransferase RgtA/B/C/D-like" evidence="4">
    <location>
        <begin position="79"/>
        <end position="195"/>
    </location>
</feature>
<dbReference type="InterPro" id="IPR052346">
    <property type="entry name" value="O-mannosyl-transferase_TMTC"/>
</dbReference>
<keyword evidence="3" id="KW-0812">Transmembrane</keyword>
<dbReference type="InterPro" id="IPR038731">
    <property type="entry name" value="RgtA/B/C-like"/>
</dbReference>
<dbReference type="AlphaFoldDB" id="X0XUI3"/>
<comment type="caution">
    <text evidence="5">The sequence shown here is derived from an EMBL/GenBank/DDBJ whole genome shotgun (WGS) entry which is preliminary data.</text>
</comment>
<dbReference type="EMBL" id="BARS01044693">
    <property type="protein sequence ID" value="GAG38937.1"/>
    <property type="molecule type" value="Genomic_DNA"/>
</dbReference>
<dbReference type="Pfam" id="PF13231">
    <property type="entry name" value="PMT_2"/>
    <property type="match status" value="1"/>
</dbReference>
<keyword evidence="2" id="KW-0802">TPR repeat</keyword>
<feature type="transmembrane region" description="Helical" evidence="3">
    <location>
        <begin position="143"/>
        <end position="159"/>
    </location>
</feature>
<evidence type="ECO:0000313" key="5">
    <source>
        <dbReference type="EMBL" id="GAG38937.1"/>
    </source>
</evidence>
<sequence length="218" mass="25187">MKQHRSEIIISLFLIMTTLVVYWQVNNHDFVDFDDNTYVSENPYVSAGWTVKGLVWAFTTDLEGHWHPLTWLSHMTDCQLFGLNPGAHHLTSLILHLLNVLLLFFVFRRMTGALFRSAFVAALFALHPLHVEPVAWVAGRKDVLSAFFWMLTMWMYVLYSERPGIRMYLVVLLLFVMGLMAKSTVVTLPIILFLIDYWPLKRFGGPQQDGIADAKPRE</sequence>
<evidence type="ECO:0000256" key="2">
    <source>
        <dbReference type="ARBA" id="ARBA00022803"/>
    </source>
</evidence>
<feature type="non-terminal residue" evidence="5">
    <location>
        <position position="218"/>
    </location>
</feature>
<keyword evidence="3" id="KW-0472">Membrane</keyword>
<accession>X0XUI3</accession>
<feature type="transmembrane region" description="Helical" evidence="3">
    <location>
        <begin position="7"/>
        <end position="25"/>
    </location>
</feature>
<keyword evidence="3" id="KW-1133">Transmembrane helix</keyword>
<gene>
    <name evidence="5" type="ORF">S01H1_67478</name>
</gene>
<keyword evidence="1" id="KW-0677">Repeat</keyword>
<evidence type="ECO:0000256" key="3">
    <source>
        <dbReference type="SAM" id="Phobius"/>
    </source>
</evidence>
<organism evidence="5">
    <name type="scientific">marine sediment metagenome</name>
    <dbReference type="NCBI Taxonomy" id="412755"/>
    <lineage>
        <taxon>unclassified sequences</taxon>
        <taxon>metagenomes</taxon>
        <taxon>ecological metagenomes</taxon>
    </lineage>
</organism>